<evidence type="ECO:0000313" key="1">
    <source>
        <dbReference type="EMBL" id="MBL7558529.1"/>
    </source>
</evidence>
<comment type="caution">
    <text evidence="1">The sequence shown here is derived from an EMBL/GenBank/DDBJ whole genome shotgun (WGS) entry which is preliminary data.</text>
</comment>
<keyword evidence="2" id="KW-1185">Reference proteome</keyword>
<sequence length="51" mass="5501">MDVAFDEMNTWLDYGFSTGAATCYGNAAYALCSGYSWQEIQDNGGGDCSGW</sequence>
<organism evidence="1 2">
    <name type="scientific">Olleya sediminilitoris</name>
    <dbReference type="NCBI Taxonomy" id="2795739"/>
    <lineage>
        <taxon>Bacteria</taxon>
        <taxon>Pseudomonadati</taxon>
        <taxon>Bacteroidota</taxon>
        <taxon>Flavobacteriia</taxon>
        <taxon>Flavobacteriales</taxon>
        <taxon>Flavobacteriaceae</taxon>
    </lineage>
</organism>
<name>A0ABS1WHD2_9FLAO</name>
<gene>
    <name evidence="1" type="ORF">JAO71_01840</name>
</gene>
<dbReference type="EMBL" id="JAEMEF010000001">
    <property type="protein sequence ID" value="MBL7558529.1"/>
    <property type="molecule type" value="Genomic_DNA"/>
</dbReference>
<dbReference type="Proteomes" id="UP000605013">
    <property type="component" value="Unassembled WGS sequence"/>
</dbReference>
<protein>
    <submittedName>
        <fullName evidence="1">Uncharacterized protein</fullName>
    </submittedName>
</protein>
<reference evidence="1 2" key="1">
    <citation type="submission" date="2020-12" db="EMBL/GenBank/DDBJ databases">
        <title>Olleya sediminilitoris sp. nov., isolated from a tidal flat.</title>
        <authorList>
            <person name="Park S."/>
            <person name="Yoon J.-H."/>
        </authorList>
    </citation>
    <scope>NUCLEOTIDE SEQUENCE [LARGE SCALE GENOMIC DNA]</scope>
    <source>
        <strain evidence="1 2">YSTF-M6</strain>
    </source>
</reference>
<accession>A0ABS1WHD2</accession>
<proteinExistence type="predicted"/>
<evidence type="ECO:0000313" key="2">
    <source>
        <dbReference type="Proteomes" id="UP000605013"/>
    </source>
</evidence>
<dbReference type="RefSeq" id="WP_162874886.1">
    <property type="nucleotide sequence ID" value="NZ_JAEMEF010000001.1"/>
</dbReference>